<organism evidence="2 3">
    <name type="scientific">Dreissena polymorpha</name>
    <name type="common">Zebra mussel</name>
    <name type="synonym">Mytilus polymorpha</name>
    <dbReference type="NCBI Taxonomy" id="45954"/>
    <lineage>
        <taxon>Eukaryota</taxon>
        <taxon>Metazoa</taxon>
        <taxon>Spiralia</taxon>
        <taxon>Lophotrochozoa</taxon>
        <taxon>Mollusca</taxon>
        <taxon>Bivalvia</taxon>
        <taxon>Autobranchia</taxon>
        <taxon>Heteroconchia</taxon>
        <taxon>Euheterodonta</taxon>
        <taxon>Imparidentia</taxon>
        <taxon>Neoheterodontei</taxon>
        <taxon>Myida</taxon>
        <taxon>Dreissenoidea</taxon>
        <taxon>Dreissenidae</taxon>
        <taxon>Dreissena</taxon>
    </lineage>
</organism>
<feature type="compositionally biased region" description="Polar residues" evidence="1">
    <location>
        <begin position="89"/>
        <end position="98"/>
    </location>
</feature>
<evidence type="ECO:0000313" key="3">
    <source>
        <dbReference type="Proteomes" id="UP000828390"/>
    </source>
</evidence>
<dbReference type="EMBL" id="JAIWYP010000007">
    <property type="protein sequence ID" value="KAH3800764.1"/>
    <property type="molecule type" value="Genomic_DNA"/>
</dbReference>
<name>A0A9D4J929_DREPO</name>
<feature type="region of interest" description="Disordered" evidence="1">
    <location>
        <begin position="45"/>
        <end position="115"/>
    </location>
</feature>
<protein>
    <submittedName>
        <fullName evidence="2">Uncharacterized protein</fullName>
    </submittedName>
</protein>
<keyword evidence="3" id="KW-1185">Reference proteome</keyword>
<reference evidence="2" key="2">
    <citation type="submission" date="2020-11" db="EMBL/GenBank/DDBJ databases">
        <authorList>
            <person name="McCartney M.A."/>
            <person name="Auch B."/>
            <person name="Kono T."/>
            <person name="Mallez S."/>
            <person name="Becker A."/>
            <person name="Gohl D.M."/>
            <person name="Silverstein K.A.T."/>
            <person name="Koren S."/>
            <person name="Bechman K.B."/>
            <person name="Herman A."/>
            <person name="Abrahante J.E."/>
            <person name="Garbe J."/>
        </authorList>
    </citation>
    <scope>NUCLEOTIDE SEQUENCE</scope>
    <source>
        <strain evidence="2">Duluth1</strain>
        <tissue evidence="2">Whole animal</tissue>
    </source>
</reference>
<evidence type="ECO:0000256" key="1">
    <source>
        <dbReference type="SAM" id="MobiDB-lite"/>
    </source>
</evidence>
<evidence type="ECO:0000313" key="2">
    <source>
        <dbReference type="EMBL" id="KAH3800764.1"/>
    </source>
</evidence>
<proteinExistence type="predicted"/>
<gene>
    <name evidence="2" type="ORF">DPMN_154406</name>
</gene>
<accession>A0A9D4J929</accession>
<dbReference type="Proteomes" id="UP000828390">
    <property type="component" value="Unassembled WGS sequence"/>
</dbReference>
<comment type="caution">
    <text evidence="2">The sequence shown here is derived from an EMBL/GenBank/DDBJ whole genome shotgun (WGS) entry which is preliminary data.</text>
</comment>
<sequence length="277" mass="30426">MQRQVLLKALSLAFRWAFYGNGLKAGIKLERIYLRSHYDAGGAPVRDQASTGMNRGPTGTNRCSTGMNRGQPGTNGALPGKTGNDRRGTGNNRDCTGNNRDDTLAPTGLKHTSRATATPRWIPSECRQSHFIATVHKETGALTVPFRLFPVQSRSFPVPSRSLSVLPGYFWFIPECRPALPTDNFSPPVQGPHPGNLASHGKSALHCCLLASLIASQLKLSYQLNVPYRNTHEKVHGRGRLNFKWPPCGHAFQQTGTIFELIQDIIITNVLTMKIGQ</sequence>
<dbReference type="AlphaFoldDB" id="A0A9D4J929"/>
<feature type="compositionally biased region" description="Polar residues" evidence="1">
    <location>
        <begin position="48"/>
        <end position="74"/>
    </location>
</feature>
<reference evidence="2" key="1">
    <citation type="journal article" date="2019" name="bioRxiv">
        <title>The Genome of the Zebra Mussel, Dreissena polymorpha: A Resource for Invasive Species Research.</title>
        <authorList>
            <person name="McCartney M.A."/>
            <person name="Auch B."/>
            <person name="Kono T."/>
            <person name="Mallez S."/>
            <person name="Zhang Y."/>
            <person name="Obille A."/>
            <person name="Becker A."/>
            <person name="Abrahante J.E."/>
            <person name="Garbe J."/>
            <person name="Badalamenti J.P."/>
            <person name="Herman A."/>
            <person name="Mangelson H."/>
            <person name="Liachko I."/>
            <person name="Sullivan S."/>
            <person name="Sone E.D."/>
            <person name="Koren S."/>
            <person name="Silverstein K.A.T."/>
            <person name="Beckman K.B."/>
            <person name="Gohl D.M."/>
        </authorList>
    </citation>
    <scope>NUCLEOTIDE SEQUENCE</scope>
    <source>
        <strain evidence="2">Duluth1</strain>
        <tissue evidence="2">Whole animal</tissue>
    </source>
</reference>